<dbReference type="STRING" id="862719.AZOLI_0196"/>
<dbReference type="RefSeq" id="WP_014246671.1">
    <property type="nucleotide sequence ID" value="NC_016622.1"/>
</dbReference>
<gene>
    <name evidence="4" type="ordered locus">AZOLI_0196</name>
</gene>
<evidence type="ECO:0000256" key="1">
    <source>
        <dbReference type="ARBA" id="ARBA00009013"/>
    </source>
</evidence>
<dbReference type="Proteomes" id="UP000005667">
    <property type="component" value="Chromosome"/>
</dbReference>
<dbReference type="OrthoDB" id="8236316at2"/>
<evidence type="ECO:0000313" key="4">
    <source>
        <dbReference type="EMBL" id="CBS85605.1"/>
    </source>
</evidence>
<dbReference type="InterPro" id="IPR036513">
    <property type="entry name" value="STAS_dom_sf"/>
</dbReference>
<dbReference type="EMBL" id="FQ311868">
    <property type="protein sequence ID" value="CBS85605.1"/>
    <property type="molecule type" value="Genomic_DNA"/>
</dbReference>
<dbReference type="HOGENOM" id="CLU_115403_9_1_5"/>
<dbReference type="PROSITE" id="PS50801">
    <property type="entry name" value="STAS"/>
    <property type="match status" value="1"/>
</dbReference>
<evidence type="ECO:0000259" key="3">
    <source>
        <dbReference type="PROSITE" id="PS50801"/>
    </source>
</evidence>
<protein>
    <recommendedName>
        <fullName evidence="2">Anti-sigma factor antagonist</fullName>
    </recommendedName>
</protein>
<dbReference type="GO" id="GO:0043856">
    <property type="term" value="F:anti-sigma factor antagonist activity"/>
    <property type="evidence" value="ECO:0007669"/>
    <property type="project" value="InterPro"/>
</dbReference>
<dbReference type="PANTHER" id="PTHR33495:SF2">
    <property type="entry name" value="ANTI-SIGMA FACTOR ANTAGONIST TM_1081-RELATED"/>
    <property type="match status" value="1"/>
</dbReference>
<keyword evidence="5" id="KW-1185">Reference proteome</keyword>
<sequence length="101" mass="11310">MDFTVSDVHDLTEIRLSGRMTFTDHNAFRSVIAAMDRPAGHRVVFDLSDLEFVDSTGLGVFFIAHDTARRKDLRLAMQGVRDQVHRVFRAANLHGIIAVSA</sequence>
<organism evidence="4 5">
    <name type="scientific">Azospirillum lipoferum (strain 4B)</name>
    <dbReference type="NCBI Taxonomy" id="862719"/>
    <lineage>
        <taxon>Bacteria</taxon>
        <taxon>Pseudomonadati</taxon>
        <taxon>Pseudomonadota</taxon>
        <taxon>Alphaproteobacteria</taxon>
        <taxon>Rhodospirillales</taxon>
        <taxon>Azospirillaceae</taxon>
        <taxon>Azospirillum</taxon>
    </lineage>
</organism>
<reference evidence="5" key="1">
    <citation type="journal article" date="2011" name="PLoS Genet.">
        <title>Azospirillum genomes reveal transition of bacteria from aquatic to terrestrial environments.</title>
        <authorList>
            <person name="Wisniewski-Dye F."/>
            <person name="Borziak K."/>
            <person name="Khalsa-Moyers G."/>
            <person name="Alexandre G."/>
            <person name="Sukharnikov L.O."/>
            <person name="Wuichet K."/>
            <person name="Hurst G.B."/>
            <person name="McDonald W.H."/>
            <person name="Robertson J.S."/>
            <person name="Barbe V."/>
            <person name="Calteau A."/>
            <person name="Rouy Z."/>
            <person name="Mangenot S."/>
            <person name="Prigent-Combaret C."/>
            <person name="Normand P."/>
            <person name="Boyer M."/>
            <person name="Siguier P."/>
            <person name="Dessaux Y."/>
            <person name="Elmerich C."/>
            <person name="Condemine G."/>
            <person name="Krishnen G."/>
            <person name="Kennedy I."/>
            <person name="Paterson A.H."/>
            <person name="Gonzalez V."/>
            <person name="Mavingui P."/>
            <person name="Zhulin I.B."/>
        </authorList>
    </citation>
    <scope>NUCLEOTIDE SEQUENCE [LARGE SCALE GENOMIC DNA]</scope>
    <source>
        <strain evidence="5">4B</strain>
    </source>
</reference>
<comment type="similarity">
    <text evidence="1 2">Belongs to the anti-sigma-factor antagonist family.</text>
</comment>
<dbReference type="SUPFAM" id="SSF52091">
    <property type="entry name" value="SpoIIaa-like"/>
    <property type="match status" value="1"/>
</dbReference>
<feature type="domain" description="STAS" evidence="3">
    <location>
        <begin position="1"/>
        <end position="101"/>
    </location>
</feature>
<dbReference type="Pfam" id="PF01740">
    <property type="entry name" value="STAS"/>
    <property type="match status" value="1"/>
</dbReference>
<name>G7Z843_AZOL4</name>
<dbReference type="CDD" id="cd07043">
    <property type="entry name" value="STAS_anti-anti-sigma_factors"/>
    <property type="match status" value="1"/>
</dbReference>
<accession>G7Z843</accession>
<evidence type="ECO:0000313" key="5">
    <source>
        <dbReference type="Proteomes" id="UP000005667"/>
    </source>
</evidence>
<dbReference type="PANTHER" id="PTHR33495">
    <property type="entry name" value="ANTI-SIGMA FACTOR ANTAGONIST TM_1081-RELATED-RELATED"/>
    <property type="match status" value="1"/>
</dbReference>
<proteinExistence type="inferred from homology"/>
<dbReference type="InterPro" id="IPR003658">
    <property type="entry name" value="Anti-sigma_ant"/>
</dbReference>
<dbReference type="KEGG" id="ali:AZOLI_0196"/>
<evidence type="ECO:0000256" key="2">
    <source>
        <dbReference type="RuleBase" id="RU003749"/>
    </source>
</evidence>
<dbReference type="InterPro" id="IPR002645">
    <property type="entry name" value="STAS_dom"/>
</dbReference>
<dbReference type="NCBIfam" id="TIGR00377">
    <property type="entry name" value="ant_ant_sig"/>
    <property type="match status" value="1"/>
</dbReference>
<dbReference type="Gene3D" id="3.30.750.24">
    <property type="entry name" value="STAS domain"/>
    <property type="match status" value="1"/>
</dbReference>
<dbReference type="AlphaFoldDB" id="G7Z843"/>